<feature type="compositionally biased region" description="Polar residues" evidence="1">
    <location>
        <begin position="28"/>
        <end position="38"/>
    </location>
</feature>
<dbReference type="InterPro" id="IPR000477">
    <property type="entry name" value="RT_dom"/>
</dbReference>
<dbReference type="EMBL" id="CP133614">
    <property type="protein sequence ID" value="WMV18439.1"/>
    <property type="molecule type" value="Genomic_DNA"/>
</dbReference>
<sequence length="426" mass="46033">MGTEDPNNCPASDNLERGIENSEVGANGDTSKPTNFVVSESKEPLQESDSDMDLESDPGSQVGVDLTGTPSQVGVELTETVEITEEVTTLDSVVHAENGLLSLPDGNNSSNQTKDQDHVSTQEIGGVKCLSGVKRPRATLDVEQPSVHVVYDSLTRESRNMLEGLLQQWSEWHAKHCSSAHLGMVLVIVVTSMMVAVGVETSVIVAVGVVPSVMVAVGSGGVGGSANCDGGGGDDHGDSGGGDIIIIVDVDSRELLESGEETYFPALHVGLEKPSAVLCAADKAPGPDGYTMGFFTKCWDVLKKDIMDTFQNFYEQEVFEKSFNATFIALIPKKKGANELWDYRPISLIGSIYKILSKVLTERLKAVIDRLVDSQQMAFIKGRQIMDAVLIANEIVDSRIKQKKPGILCKLDIEKAYDHVNWKYLL</sequence>
<dbReference type="InterPro" id="IPR043502">
    <property type="entry name" value="DNA/RNA_pol_sf"/>
</dbReference>
<organism evidence="3 4">
    <name type="scientific">Solanum verrucosum</name>
    <dbReference type="NCBI Taxonomy" id="315347"/>
    <lineage>
        <taxon>Eukaryota</taxon>
        <taxon>Viridiplantae</taxon>
        <taxon>Streptophyta</taxon>
        <taxon>Embryophyta</taxon>
        <taxon>Tracheophyta</taxon>
        <taxon>Spermatophyta</taxon>
        <taxon>Magnoliopsida</taxon>
        <taxon>eudicotyledons</taxon>
        <taxon>Gunneridae</taxon>
        <taxon>Pentapetalae</taxon>
        <taxon>asterids</taxon>
        <taxon>lamiids</taxon>
        <taxon>Solanales</taxon>
        <taxon>Solanaceae</taxon>
        <taxon>Solanoideae</taxon>
        <taxon>Solaneae</taxon>
        <taxon>Solanum</taxon>
    </lineage>
</organism>
<evidence type="ECO:0000259" key="2">
    <source>
        <dbReference type="PROSITE" id="PS50878"/>
    </source>
</evidence>
<accession>A0AAF0QEK6</accession>
<dbReference type="Proteomes" id="UP001234989">
    <property type="component" value="Chromosome 3"/>
</dbReference>
<evidence type="ECO:0000256" key="1">
    <source>
        <dbReference type="SAM" id="MobiDB-lite"/>
    </source>
</evidence>
<dbReference type="Pfam" id="PF00078">
    <property type="entry name" value="RVT_1"/>
    <property type="match status" value="1"/>
</dbReference>
<feature type="compositionally biased region" description="Polar residues" evidence="1">
    <location>
        <begin position="1"/>
        <end position="11"/>
    </location>
</feature>
<keyword evidence="4" id="KW-1185">Reference proteome</keyword>
<feature type="region of interest" description="Disordered" evidence="1">
    <location>
        <begin position="1"/>
        <end position="69"/>
    </location>
</feature>
<dbReference type="CDD" id="cd01650">
    <property type="entry name" value="RT_nLTR_like"/>
    <property type="match status" value="1"/>
</dbReference>
<reference evidence="3" key="1">
    <citation type="submission" date="2023-08" db="EMBL/GenBank/DDBJ databases">
        <title>A de novo genome assembly of Solanum verrucosum Schlechtendal, a Mexican diploid species geographically isolated from the other diploid A-genome species in potato relatives.</title>
        <authorList>
            <person name="Hosaka K."/>
        </authorList>
    </citation>
    <scope>NUCLEOTIDE SEQUENCE</scope>
    <source>
        <tissue evidence="3">Young leaves</tissue>
    </source>
</reference>
<feature type="domain" description="Reverse transcriptase" evidence="2">
    <location>
        <begin position="312"/>
        <end position="426"/>
    </location>
</feature>
<gene>
    <name evidence="3" type="ORF">MTR67_011824</name>
</gene>
<dbReference type="PANTHER" id="PTHR19446">
    <property type="entry name" value="REVERSE TRANSCRIPTASES"/>
    <property type="match status" value="1"/>
</dbReference>
<feature type="compositionally biased region" description="Acidic residues" evidence="1">
    <location>
        <begin position="46"/>
        <end position="56"/>
    </location>
</feature>
<name>A0AAF0QEK6_SOLVR</name>
<feature type="region of interest" description="Disordered" evidence="1">
    <location>
        <begin position="99"/>
        <end position="121"/>
    </location>
</feature>
<dbReference type="PROSITE" id="PS50878">
    <property type="entry name" value="RT_POL"/>
    <property type="match status" value="1"/>
</dbReference>
<proteinExistence type="predicted"/>
<protein>
    <recommendedName>
        <fullName evidence="2">Reverse transcriptase domain-containing protein</fullName>
    </recommendedName>
</protein>
<dbReference type="AlphaFoldDB" id="A0AAF0QEK6"/>
<dbReference type="SUPFAM" id="SSF56672">
    <property type="entry name" value="DNA/RNA polymerases"/>
    <property type="match status" value="1"/>
</dbReference>
<evidence type="ECO:0000313" key="3">
    <source>
        <dbReference type="EMBL" id="WMV18439.1"/>
    </source>
</evidence>
<evidence type="ECO:0000313" key="4">
    <source>
        <dbReference type="Proteomes" id="UP001234989"/>
    </source>
</evidence>